<keyword evidence="1" id="KW-1188">Viral release from host cell</keyword>
<evidence type="ECO:0000313" key="5">
    <source>
        <dbReference type="EMBL" id="MCW2307897.1"/>
    </source>
</evidence>
<dbReference type="InterPro" id="IPR054613">
    <property type="entry name" value="Peptidase_S78_dom"/>
</dbReference>
<evidence type="ECO:0000256" key="2">
    <source>
        <dbReference type="ARBA" id="ARBA00022670"/>
    </source>
</evidence>
<sequence length="226" mass="24360">MTSADPFGREVKFARADLTSVEADGSFSGYASLFGLIDLNRDLVEPGAFAASLRARGAAGIKMLYQHDPAEPIGVWTEVAEDGTGLFVRGQLMTSVARGAEVLELMRAGALDGLSIGFRTVKGRSEARTGIRRLIEIDLWEISVVTFPMLPGARVASVKTATGTLPTRRELERWLTQDAGLTRKAARALLTGGYRALTGTPDAADTAEDRLRSALLRATRHLQTTR</sequence>
<dbReference type="GO" id="GO:0008233">
    <property type="term" value="F:peptidase activity"/>
    <property type="evidence" value="ECO:0007669"/>
    <property type="project" value="UniProtKB-KW"/>
</dbReference>
<dbReference type="GO" id="GO:0006508">
    <property type="term" value="P:proteolysis"/>
    <property type="evidence" value="ECO:0007669"/>
    <property type="project" value="UniProtKB-KW"/>
</dbReference>
<organism evidence="5 6">
    <name type="scientific">Rhodobium gokarnense</name>
    <dbReference type="NCBI Taxonomy" id="364296"/>
    <lineage>
        <taxon>Bacteria</taxon>
        <taxon>Pseudomonadati</taxon>
        <taxon>Pseudomonadota</taxon>
        <taxon>Alphaproteobacteria</taxon>
        <taxon>Hyphomicrobiales</taxon>
        <taxon>Rhodobiaceae</taxon>
        <taxon>Rhodobium</taxon>
    </lineage>
</organism>
<evidence type="ECO:0000256" key="1">
    <source>
        <dbReference type="ARBA" id="ARBA00022612"/>
    </source>
</evidence>
<accession>A0ABT3HBZ2</accession>
<dbReference type="EMBL" id="JAOQNS010000005">
    <property type="protein sequence ID" value="MCW2307897.1"/>
    <property type="molecule type" value="Genomic_DNA"/>
</dbReference>
<name>A0ABT3HBZ2_9HYPH</name>
<comment type="caution">
    <text evidence="5">The sequence shown here is derived from an EMBL/GenBank/DDBJ whole genome shotgun (WGS) entry which is preliminary data.</text>
</comment>
<dbReference type="RefSeq" id="WP_264601525.1">
    <property type="nucleotide sequence ID" value="NZ_JAOQNS010000005.1"/>
</dbReference>
<dbReference type="Proteomes" id="UP001209755">
    <property type="component" value="Unassembled WGS sequence"/>
</dbReference>
<dbReference type="InterPro" id="IPR006433">
    <property type="entry name" value="Prohead_protease"/>
</dbReference>
<proteinExistence type="predicted"/>
<evidence type="ECO:0000259" key="4">
    <source>
        <dbReference type="Pfam" id="PF04586"/>
    </source>
</evidence>
<dbReference type="SUPFAM" id="SSF50789">
    <property type="entry name" value="Herpes virus serine proteinase, assemblin"/>
    <property type="match status" value="1"/>
</dbReference>
<dbReference type="NCBIfam" id="TIGR01543">
    <property type="entry name" value="proheadase_HK97"/>
    <property type="match status" value="1"/>
</dbReference>
<feature type="domain" description="Prohead serine protease" evidence="4">
    <location>
        <begin position="18"/>
        <end position="159"/>
    </location>
</feature>
<keyword evidence="6" id="KW-1185">Reference proteome</keyword>
<keyword evidence="3" id="KW-0378">Hydrolase</keyword>
<evidence type="ECO:0000256" key="3">
    <source>
        <dbReference type="ARBA" id="ARBA00022801"/>
    </source>
</evidence>
<evidence type="ECO:0000313" key="6">
    <source>
        <dbReference type="Proteomes" id="UP001209755"/>
    </source>
</evidence>
<dbReference type="Pfam" id="PF04586">
    <property type="entry name" value="Peptidase_S78"/>
    <property type="match status" value="1"/>
</dbReference>
<gene>
    <name evidence="5" type="ORF">M2319_002234</name>
</gene>
<keyword evidence="2 5" id="KW-0645">Protease</keyword>
<protein>
    <submittedName>
        <fullName evidence="5">HK97 family phage prohead protease</fullName>
    </submittedName>
</protein>
<reference evidence="6" key="1">
    <citation type="submission" date="2023-07" db="EMBL/GenBank/DDBJ databases">
        <title>Genome sequencing of Purple Non-Sulfur Bacteria from various extreme environments.</title>
        <authorList>
            <person name="Mayer M."/>
        </authorList>
    </citation>
    <scope>NUCLEOTIDE SEQUENCE [LARGE SCALE GENOMIC DNA]</scope>
    <source>
        <strain evidence="6">DSM 17935</strain>
    </source>
</reference>